<dbReference type="PANTHER" id="PTHR43708">
    <property type="entry name" value="CONSERVED EXPRESSED OXIDOREDUCTASE (EUROFUNG)"/>
    <property type="match status" value="1"/>
</dbReference>
<dbReference type="GO" id="GO:0000166">
    <property type="term" value="F:nucleotide binding"/>
    <property type="evidence" value="ECO:0007669"/>
    <property type="project" value="InterPro"/>
</dbReference>
<organism evidence="3 4">
    <name type="scientific">Gracilibacillus halotolerans</name>
    <dbReference type="NCBI Taxonomy" id="74386"/>
    <lineage>
        <taxon>Bacteria</taxon>
        <taxon>Bacillati</taxon>
        <taxon>Bacillota</taxon>
        <taxon>Bacilli</taxon>
        <taxon>Bacillales</taxon>
        <taxon>Bacillaceae</taxon>
        <taxon>Gracilibacillus</taxon>
    </lineage>
</organism>
<dbReference type="Gene3D" id="3.30.360.10">
    <property type="entry name" value="Dihydrodipicolinate Reductase, domain 2"/>
    <property type="match status" value="1"/>
</dbReference>
<dbReference type="Pfam" id="PF22725">
    <property type="entry name" value="GFO_IDH_MocA_C3"/>
    <property type="match status" value="1"/>
</dbReference>
<evidence type="ECO:0000259" key="2">
    <source>
        <dbReference type="Pfam" id="PF22725"/>
    </source>
</evidence>
<dbReference type="InterPro" id="IPR051317">
    <property type="entry name" value="Gfo/Idh/MocA_oxidoreduct"/>
</dbReference>
<dbReference type="Proteomes" id="UP000572212">
    <property type="component" value="Unassembled WGS sequence"/>
</dbReference>
<keyword evidence="4" id="KW-1185">Reference proteome</keyword>
<comment type="caution">
    <text evidence="3">The sequence shown here is derived from an EMBL/GenBank/DDBJ whole genome shotgun (WGS) entry which is preliminary data.</text>
</comment>
<gene>
    <name evidence="3" type="ORF">GGQ92_002117</name>
</gene>
<dbReference type="Gene3D" id="3.40.50.720">
    <property type="entry name" value="NAD(P)-binding Rossmann-like Domain"/>
    <property type="match status" value="1"/>
</dbReference>
<dbReference type="SUPFAM" id="SSF51735">
    <property type="entry name" value="NAD(P)-binding Rossmann-fold domains"/>
    <property type="match status" value="1"/>
</dbReference>
<evidence type="ECO:0000313" key="4">
    <source>
        <dbReference type="Proteomes" id="UP000572212"/>
    </source>
</evidence>
<reference evidence="3 4" key="1">
    <citation type="submission" date="2020-08" db="EMBL/GenBank/DDBJ databases">
        <title>Genomic Encyclopedia of Type Strains, Phase IV (KMG-IV): sequencing the most valuable type-strain genomes for metagenomic binning, comparative biology and taxonomic classification.</title>
        <authorList>
            <person name="Goeker M."/>
        </authorList>
    </citation>
    <scope>NUCLEOTIDE SEQUENCE [LARGE SCALE GENOMIC DNA]</scope>
    <source>
        <strain evidence="3 4">DSM 11805</strain>
    </source>
</reference>
<evidence type="ECO:0000259" key="1">
    <source>
        <dbReference type="Pfam" id="PF01408"/>
    </source>
</evidence>
<dbReference type="Pfam" id="PF01408">
    <property type="entry name" value="GFO_IDH_MocA"/>
    <property type="match status" value="1"/>
</dbReference>
<dbReference type="RefSeq" id="WP_184248261.1">
    <property type="nucleotide sequence ID" value="NZ_BAAACU010000042.1"/>
</dbReference>
<name>A0A841RGP5_9BACI</name>
<dbReference type="InterPro" id="IPR036291">
    <property type="entry name" value="NAD(P)-bd_dom_sf"/>
</dbReference>
<dbReference type="InterPro" id="IPR000683">
    <property type="entry name" value="Gfo/Idh/MocA-like_OxRdtase_N"/>
</dbReference>
<accession>A0A841RGP5</accession>
<dbReference type="EMBL" id="JACHON010000010">
    <property type="protein sequence ID" value="MBB6513310.1"/>
    <property type="molecule type" value="Genomic_DNA"/>
</dbReference>
<dbReference type="PANTHER" id="PTHR43708:SF3">
    <property type="entry name" value="OXIDOREDUCTASE"/>
    <property type="match status" value="1"/>
</dbReference>
<dbReference type="InterPro" id="IPR055170">
    <property type="entry name" value="GFO_IDH_MocA-like_dom"/>
</dbReference>
<dbReference type="SUPFAM" id="SSF55347">
    <property type="entry name" value="Glyceraldehyde-3-phosphate dehydrogenase-like, C-terminal domain"/>
    <property type="match status" value="1"/>
</dbReference>
<feature type="domain" description="GFO/IDH/MocA-like oxidoreductase" evidence="2">
    <location>
        <begin position="134"/>
        <end position="279"/>
    </location>
</feature>
<dbReference type="AlphaFoldDB" id="A0A841RGP5"/>
<protein>
    <submittedName>
        <fullName evidence="3">Putative dehydrogenase</fullName>
    </submittedName>
</protein>
<feature type="domain" description="Gfo/Idh/MocA-like oxidoreductase N-terminal" evidence="1">
    <location>
        <begin position="5"/>
        <end position="118"/>
    </location>
</feature>
<proteinExistence type="predicted"/>
<evidence type="ECO:0000313" key="3">
    <source>
        <dbReference type="EMBL" id="MBB6513310.1"/>
    </source>
</evidence>
<sequence length="381" mass="43265">MKTIKTSVIGSGFSATSHIEALKRIPNVQVIAVVSRSLERAEKLAKQHAIKYAYDDVTDLLNNKEIEVVHNCTPNSLHYSLNKQILESGKHVLSEKPLALDSNESSELANLAKEKNLVNGVCFNYRHYPLIKESKTKIANNDYGKPHLVSGGYIQDWCLYPSDYSWRMDSTLNGPSRAIADIGSHWCDTIQNILGKRIVRVFADLTTVHNKRQKPFNEASTFSNNSHEQYQEVHIDTEDAGHVLIQFEDGVKGMFNVSQVSAGRKNNFHFAISMADGTLSWDQEKPNELWIGKRNQANELLVKDPDLLTSEARSLAHYPGGHQEGWPDGLKNLFIDFYDHVRNPKSSEQHDYSTFEDAHYIMKIVDAILKSNELERWIEIE</sequence>